<feature type="domain" description="DNA2/NAM7 helicase-like C-terminal" evidence="5">
    <location>
        <begin position="7"/>
        <end position="130"/>
    </location>
</feature>
<evidence type="ECO:0000313" key="7">
    <source>
        <dbReference type="Proteomes" id="UP000654075"/>
    </source>
</evidence>
<comment type="caution">
    <text evidence="6">The sequence shown here is derived from an EMBL/GenBank/DDBJ whole genome shotgun (WGS) entry which is preliminary data.</text>
</comment>
<dbReference type="PANTHER" id="PTHR43788:SF16">
    <property type="entry name" value="HELICASE WITH ZINC FINGER 2"/>
    <property type="match status" value="1"/>
</dbReference>
<dbReference type="GO" id="GO:0005524">
    <property type="term" value="F:ATP binding"/>
    <property type="evidence" value="ECO:0007669"/>
    <property type="project" value="UniProtKB-KW"/>
</dbReference>
<dbReference type="SUPFAM" id="SSF52540">
    <property type="entry name" value="P-loop containing nucleoside triphosphate hydrolases"/>
    <property type="match status" value="1"/>
</dbReference>
<keyword evidence="2" id="KW-0378">Hydrolase</keyword>
<dbReference type="Gene3D" id="3.40.50.300">
    <property type="entry name" value="P-loop containing nucleotide triphosphate hydrolases"/>
    <property type="match status" value="1"/>
</dbReference>
<dbReference type="InterPro" id="IPR027417">
    <property type="entry name" value="P-loop_NTPase"/>
</dbReference>
<dbReference type="EMBL" id="CAJNNV010030878">
    <property type="protein sequence ID" value="CAE8634011.1"/>
    <property type="molecule type" value="Genomic_DNA"/>
</dbReference>
<reference evidence="6" key="1">
    <citation type="submission" date="2021-02" db="EMBL/GenBank/DDBJ databases">
        <authorList>
            <person name="Dougan E. K."/>
            <person name="Rhodes N."/>
            <person name="Thang M."/>
            <person name="Chan C."/>
        </authorList>
    </citation>
    <scope>NUCLEOTIDE SEQUENCE</scope>
</reference>
<dbReference type="GO" id="GO:0043139">
    <property type="term" value="F:5'-3' DNA helicase activity"/>
    <property type="evidence" value="ECO:0007669"/>
    <property type="project" value="TreeGrafter"/>
</dbReference>
<gene>
    <name evidence="6" type="ORF">PGLA1383_LOCUS49685</name>
</gene>
<keyword evidence="1" id="KW-0547">Nucleotide-binding</keyword>
<evidence type="ECO:0000259" key="5">
    <source>
        <dbReference type="Pfam" id="PF13087"/>
    </source>
</evidence>
<name>A0A813H859_POLGL</name>
<dbReference type="Pfam" id="PF13087">
    <property type="entry name" value="AAA_12"/>
    <property type="match status" value="1"/>
</dbReference>
<dbReference type="InterPro" id="IPR047187">
    <property type="entry name" value="SF1_C_Upf1"/>
</dbReference>
<evidence type="ECO:0000256" key="3">
    <source>
        <dbReference type="ARBA" id="ARBA00022806"/>
    </source>
</evidence>
<dbReference type="Proteomes" id="UP000654075">
    <property type="component" value="Unassembled WGS sequence"/>
</dbReference>
<evidence type="ECO:0000313" key="6">
    <source>
        <dbReference type="EMBL" id="CAE8634011.1"/>
    </source>
</evidence>
<evidence type="ECO:0000256" key="2">
    <source>
        <dbReference type="ARBA" id="ARBA00022801"/>
    </source>
</evidence>
<keyword evidence="7" id="KW-1185">Reference proteome</keyword>
<feature type="non-terminal residue" evidence="6">
    <location>
        <position position="1"/>
    </location>
</feature>
<dbReference type="InterPro" id="IPR041679">
    <property type="entry name" value="DNA2/NAM7-like_C"/>
</dbReference>
<keyword evidence="3" id="KW-0347">Helicase</keyword>
<evidence type="ECO:0000256" key="4">
    <source>
        <dbReference type="ARBA" id="ARBA00022840"/>
    </source>
</evidence>
<sequence length="233" mass="24190">VQEVASRDASTRSKANVGEAERAARLAADIASRTGSKSVAILSWYNAQVTQLKSALKALGVSGIHVGSVVTAQGSEWDYVLLSTVLNKTSSSQEAGNSDSSRPSLGSLADKHLLNVAVSRGRVGLVALGCPEVLRSDRNWAAFIEHCKSLGGVLEASDSPCLTAPGDAVSAVAPAVRGEGSDTGQPQDPWREWRPQQPLIPQTPAAAAWTQGQAAGYGGPKASVSLYASQGWQ</sequence>
<evidence type="ECO:0000256" key="1">
    <source>
        <dbReference type="ARBA" id="ARBA00022741"/>
    </source>
</evidence>
<dbReference type="GO" id="GO:0016787">
    <property type="term" value="F:hydrolase activity"/>
    <property type="evidence" value="ECO:0007669"/>
    <property type="project" value="UniProtKB-KW"/>
</dbReference>
<dbReference type="AlphaFoldDB" id="A0A813H859"/>
<protein>
    <recommendedName>
        <fullName evidence="5">DNA2/NAM7 helicase-like C-terminal domain-containing protein</fullName>
    </recommendedName>
</protein>
<organism evidence="6 7">
    <name type="scientific">Polarella glacialis</name>
    <name type="common">Dinoflagellate</name>
    <dbReference type="NCBI Taxonomy" id="89957"/>
    <lineage>
        <taxon>Eukaryota</taxon>
        <taxon>Sar</taxon>
        <taxon>Alveolata</taxon>
        <taxon>Dinophyceae</taxon>
        <taxon>Suessiales</taxon>
        <taxon>Suessiaceae</taxon>
        <taxon>Polarella</taxon>
    </lineage>
</organism>
<accession>A0A813H859</accession>
<dbReference type="CDD" id="cd18808">
    <property type="entry name" value="SF1_C_Upf1"/>
    <property type="match status" value="1"/>
</dbReference>
<keyword evidence="4" id="KW-0067">ATP-binding</keyword>
<dbReference type="InterPro" id="IPR050534">
    <property type="entry name" value="Coronavir_polyprotein_1ab"/>
</dbReference>
<proteinExistence type="predicted"/>
<dbReference type="PANTHER" id="PTHR43788">
    <property type="entry name" value="DNA2/NAM7 HELICASE FAMILY MEMBER"/>
    <property type="match status" value="1"/>
</dbReference>
<dbReference type="OrthoDB" id="442639at2759"/>